<sequence length="172" mass="20258">MLLVDVDQFTMVLKPSYPFEYDDWRYGVAIDLIDEFIDKSKICYVLGNIVEADKNLPAGYTEGYMIEDSLYYFSIAFNEAMPNIGVIVKFSGHAWSVYMEKYENIYGERMNLWRFFSLINSDLYEYRLSRIDPFVDFINEGIDVAKIKKSIEAGRSEIRYGKSRQKFIREDC</sequence>
<dbReference type="Proteomes" id="UP001638015">
    <property type="component" value="Unassembled WGS sequence"/>
</dbReference>
<keyword evidence="2" id="KW-1185">Reference proteome</keyword>
<reference evidence="1 2" key="1">
    <citation type="journal article" date="2025" name="Anaerobe">
        <title>Description of Anaerococcus kampingiae sp. nov., Anaerococcus groningensis sp. nov., Anaerococcus martiniensis sp. nov., and Anaerococcus cruorum sp. nov., isolated from human clinical specimens.</title>
        <authorList>
            <person name="Boiten K.E."/>
            <person name="Meijer J."/>
            <person name="van Wezel E.M."/>
            <person name="Veloo A.C.M."/>
        </authorList>
    </citation>
    <scope>NUCLEOTIDE SEQUENCE [LARGE SCALE GENOMIC DNA]</scope>
    <source>
        <strain evidence="1 2">ENR1039</strain>
    </source>
</reference>
<accession>A0ABW9MU15</accession>
<proteinExistence type="predicted"/>
<name>A0ABW9MU15_9FIRM</name>
<evidence type="ECO:0000313" key="2">
    <source>
        <dbReference type="Proteomes" id="UP001638015"/>
    </source>
</evidence>
<organism evidence="1 2">
    <name type="scientific">Anaerococcus cruorum</name>
    <dbReference type="NCBI Taxonomy" id="3115617"/>
    <lineage>
        <taxon>Bacteria</taxon>
        <taxon>Bacillati</taxon>
        <taxon>Bacillota</taxon>
        <taxon>Tissierellia</taxon>
        <taxon>Tissierellales</taxon>
        <taxon>Peptoniphilaceae</taxon>
        <taxon>Anaerococcus</taxon>
    </lineage>
</organism>
<dbReference type="EMBL" id="JBGMEH010000001">
    <property type="protein sequence ID" value="MFO3715316.1"/>
    <property type="molecule type" value="Genomic_DNA"/>
</dbReference>
<evidence type="ECO:0000313" key="1">
    <source>
        <dbReference type="EMBL" id="MFO3715316.1"/>
    </source>
</evidence>
<protein>
    <submittedName>
        <fullName evidence="1">Uncharacterized protein</fullName>
    </submittedName>
</protein>
<dbReference type="RefSeq" id="WP_410032211.1">
    <property type="nucleotide sequence ID" value="NZ_JBGMEH010000001.1"/>
</dbReference>
<gene>
    <name evidence="1" type="ORF">ACCQ40_00770</name>
</gene>
<comment type="caution">
    <text evidence="1">The sequence shown here is derived from an EMBL/GenBank/DDBJ whole genome shotgun (WGS) entry which is preliminary data.</text>
</comment>